<accession>A0A1L9R8W2</accession>
<dbReference type="Proteomes" id="UP000184383">
    <property type="component" value="Unassembled WGS sequence"/>
</dbReference>
<dbReference type="RefSeq" id="XP_040685038.1">
    <property type="nucleotide sequence ID" value="XM_040831513.1"/>
</dbReference>
<dbReference type="PRINTS" id="PR00081">
    <property type="entry name" value="GDHRDH"/>
</dbReference>
<proteinExistence type="inferred from homology"/>
<dbReference type="EMBL" id="KV878216">
    <property type="protein sequence ID" value="OJJ31361.1"/>
    <property type="molecule type" value="Genomic_DNA"/>
</dbReference>
<dbReference type="SUPFAM" id="SSF51735">
    <property type="entry name" value="NAD(P)-binding Rossmann-fold domains"/>
    <property type="match status" value="1"/>
</dbReference>
<dbReference type="OrthoDB" id="191139at2759"/>
<evidence type="ECO:0000256" key="2">
    <source>
        <dbReference type="ARBA" id="ARBA00022857"/>
    </source>
</evidence>
<keyword evidence="5" id="KW-1185">Reference proteome</keyword>
<evidence type="ECO:0000313" key="4">
    <source>
        <dbReference type="EMBL" id="OJJ31361.1"/>
    </source>
</evidence>
<evidence type="ECO:0008006" key="6">
    <source>
        <dbReference type="Google" id="ProtNLM"/>
    </source>
</evidence>
<protein>
    <recommendedName>
        <fullName evidence="6">Oxidoreductase</fullName>
    </recommendedName>
</protein>
<dbReference type="GO" id="GO:0016491">
    <property type="term" value="F:oxidoreductase activity"/>
    <property type="evidence" value="ECO:0007669"/>
    <property type="project" value="UniProtKB-KW"/>
</dbReference>
<dbReference type="Gene3D" id="3.40.50.720">
    <property type="entry name" value="NAD(P)-binding Rossmann-like Domain"/>
    <property type="match status" value="1"/>
</dbReference>
<dbReference type="PANTHER" id="PTHR24320:SF154">
    <property type="entry name" value="OXIDOREDUCTASE, SHORT-CHAIN DEHYDROGENASE_REDUCTASE FAMILY (AFU_ORTHOLOGUE AFUA_2G04560)"/>
    <property type="match status" value="1"/>
</dbReference>
<evidence type="ECO:0000313" key="5">
    <source>
        <dbReference type="Proteomes" id="UP000184383"/>
    </source>
</evidence>
<dbReference type="VEuPathDB" id="FungiDB:ASPWEDRAFT_176441"/>
<evidence type="ECO:0000256" key="1">
    <source>
        <dbReference type="ARBA" id="ARBA00006484"/>
    </source>
</evidence>
<dbReference type="Pfam" id="PF00106">
    <property type="entry name" value="adh_short"/>
    <property type="match status" value="1"/>
</dbReference>
<name>A0A1L9R8W2_ASPWE</name>
<dbReference type="InterPro" id="IPR036291">
    <property type="entry name" value="NAD(P)-bd_dom_sf"/>
</dbReference>
<dbReference type="InterPro" id="IPR002347">
    <property type="entry name" value="SDR_fam"/>
</dbReference>
<evidence type="ECO:0000256" key="3">
    <source>
        <dbReference type="ARBA" id="ARBA00023002"/>
    </source>
</evidence>
<sequence>MPRSKFNPDTDIPDLSGKSIFITGGTSGLGETSAIQLAKHNPAHIYISGRNATTAETIINKIHDSNPTTQVTFVQCDLSSLSSVKEAAEKFVAQTPSLDILMCNAGIMARPPGLTADGYEIQFGTNHLGHALLIKKLLPLLERTAARSDGDARIVILASEGHNFHPKTGINFDDLRTVQDMGVGGSWIRYAQSKLANILYANELARRYPLITSVSLHPGVVSTGLLDNSGPMNTAFVYMTTWWQMKKPEEGTHNQLWASTVDKEKIQSGQYYVPVGTVPKCNVSKLTKDDALALKLWDWTEKALEGY</sequence>
<dbReference type="GeneID" id="63747361"/>
<keyword evidence="3" id="KW-0560">Oxidoreductase</keyword>
<keyword evidence="2" id="KW-0521">NADP</keyword>
<dbReference type="PANTHER" id="PTHR24320">
    <property type="entry name" value="RETINOL DEHYDROGENASE"/>
    <property type="match status" value="1"/>
</dbReference>
<gene>
    <name evidence="4" type="ORF">ASPWEDRAFT_176441</name>
</gene>
<comment type="similarity">
    <text evidence="1">Belongs to the short-chain dehydrogenases/reductases (SDR) family.</text>
</comment>
<dbReference type="AlphaFoldDB" id="A0A1L9R8W2"/>
<reference evidence="5" key="1">
    <citation type="journal article" date="2017" name="Genome Biol.">
        <title>Comparative genomics reveals high biological diversity and specific adaptations in the industrially and medically important fungal genus Aspergillus.</title>
        <authorList>
            <person name="de Vries R.P."/>
            <person name="Riley R."/>
            <person name="Wiebenga A."/>
            <person name="Aguilar-Osorio G."/>
            <person name="Amillis S."/>
            <person name="Uchima C.A."/>
            <person name="Anderluh G."/>
            <person name="Asadollahi M."/>
            <person name="Askin M."/>
            <person name="Barry K."/>
            <person name="Battaglia E."/>
            <person name="Bayram O."/>
            <person name="Benocci T."/>
            <person name="Braus-Stromeyer S.A."/>
            <person name="Caldana C."/>
            <person name="Canovas D."/>
            <person name="Cerqueira G.C."/>
            <person name="Chen F."/>
            <person name="Chen W."/>
            <person name="Choi C."/>
            <person name="Clum A."/>
            <person name="Dos Santos R.A."/>
            <person name="Damasio A.R."/>
            <person name="Diallinas G."/>
            <person name="Emri T."/>
            <person name="Fekete E."/>
            <person name="Flipphi M."/>
            <person name="Freyberg S."/>
            <person name="Gallo A."/>
            <person name="Gournas C."/>
            <person name="Habgood R."/>
            <person name="Hainaut M."/>
            <person name="Harispe M.L."/>
            <person name="Henrissat B."/>
            <person name="Hilden K.S."/>
            <person name="Hope R."/>
            <person name="Hossain A."/>
            <person name="Karabika E."/>
            <person name="Karaffa L."/>
            <person name="Karanyi Z."/>
            <person name="Krasevec N."/>
            <person name="Kuo A."/>
            <person name="Kusch H."/>
            <person name="LaButti K."/>
            <person name="Lagendijk E.L."/>
            <person name="Lapidus A."/>
            <person name="Levasseur A."/>
            <person name="Lindquist E."/>
            <person name="Lipzen A."/>
            <person name="Logrieco A.F."/>
            <person name="MacCabe A."/>
            <person name="Maekelae M.R."/>
            <person name="Malavazi I."/>
            <person name="Melin P."/>
            <person name="Meyer V."/>
            <person name="Mielnichuk N."/>
            <person name="Miskei M."/>
            <person name="Molnar A.P."/>
            <person name="Mule G."/>
            <person name="Ngan C.Y."/>
            <person name="Orejas M."/>
            <person name="Orosz E."/>
            <person name="Ouedraogo J.P."/>
            <person name="Overkamp K.M."/>
            <person name="Park H.-S."/>
            <person name="Perrone G."/>
            <person name="Piumi F."/>
            <person name="Punt P.J."/>
            <person name="Ram A.F."/>
            <person name="Ramon A."/>
            <person name="Rauscher S."/>
            <person name="Record E."/>
            <person name="Riano-Pachon D.M."/>
            <person name="Robert V."/>
            <person name="Roehrig J."/>
            <person name="Ruller R."/>
            <person name="Salamov A."/>
            <person name="Salih N.S."/>
            <person name="Samson R.A."/>
            <person name="Sandor E."/>
            <person name="Sanguinetti M."/>
            <person name="Schuetze T."/>
            <person name="Sepcic K."/>
            <person name="Shelest E."/>
            <person name="Sherlock G."/>
            <person name="Sophianopoulou V."/>
            <person name="Squina F.M."/>
            <person name="Sun H."/>
            <person name="Susca A."/>
            <person name="Todd R.B."/>
            <person name="Tsang A."/>
            <person name="Unkles S.E."/>
            <person name="van de Wiele N."/>
            <person name="van Rossen-Uffink D."/>
            <person name="Oliveira J.V."/>
            <person name="Vesth T.C."/>
            <person name="Visser J."/>
            <person name="Yu J.-H."/>
            <person name="Zhou M."/>
            <person name="Andersen M.R."/>
            <person name="Archer D.B."/>
            <person name="Baker S.E."/>
            <person name="Benoit I."/>
            <person name="Brakhage A.A."/>
            <person name="Braus G.H."/>
            <person name="Fischer R."/>
            <person name="Frisvad J.C."/>
            <person name="Goldman G.H."/>
            <person name="Houbraken J."/>
            <person name="Oakley B."/>
            <person name="Pocsi I."/>
            <person name="Scazzocchio C."/>
            <person name="Seiboth B."/>
            <person name="vanKuyk P.A."/>
            <person name="Wortman J."/>
            <person name="Dyer P.S."/>
            <person name="Grigoriev I.V."/>
        </authorList>
    </citation>
    <scope>NUCLEOTIDE SEQUENCE [LARGE SCALE GENOMIC DNA]</scope>
    <source>
        <strain evidence="5">DTO 134E9</strain>
    </source>
</reference>
<dbReference type="STRING" id="1073089.A0A1L9R8W2"/>
<organism evidence="4 5">
    <name type="scientific">Aspergillus wentii DTO 134E9</name>
    <dbReference type="NCBI Taxonomy" id="1073089"/>
    <lineage>
        <taxon>Eukaryota</taxon>
        <taxon>Fungi</taxon>
        <taxon>Dikarya</taxon>
        <taxon>Ascomycota</taxon>
        <taxon>Pezizomycotina</taxon>
        <taxon>Eurotiomycetes</taxon>
        <taxon>Eurotiomycetidae</taxon>
        <taxon>Eurotiales</taxon>
        <taxon>Aspergillaceae</taxon>
        <taxon>Aspergillus</taxon>
        <taxon>Aspergillus subgen. Cremei</taxon>
    </lineage>
</organism>